<dbReference type="AlphaFoldDB" id="A0A096PFN9"/>
<reference evidence="1" key="1">
    <citation type="submission" date="2013-05" db="EMBL/GenBank/DDBJ databases">
        <title>Draft genome sequences of six wheat associated Fusarium spp. isolates.</title>
        <authorList>
            <person name="Moolhuijzen P.M."/>
            <person name="Manners J.M."/>
            <person name="Wilcox S."/>
            <person name="Bellgard M.I."/>
            <person name="Gardiner D.M."/>
        </authorList>
    </citation>
    <scope>NUCLEOTIDE SEQUENCE</scope>
    <source>
        <strain evidence="1">CS5907</strain>
        <strain evidence="1">CS5907</strain>
    </source>
</reference>
<dbReference type="EMBL" id="CBMG010001545">
    <property type="protein sequence ID" value="CEG03629.1"/>
    <property type="molecule type" value="Genomic_DNA"/>
</dbReference>
<sequence length="137" mass="14680">MPIWRLGLLVNEEGHTFVIKFADLPQITWIGSRLFHVVFQGFDTMLTSHKLRLVVAVKVGPVSKGQHMLIMPILGSARISVRDGVDYIADGGGTTGDLDVVLLCSTCEAAALERATKIGDIIAVEGSIIAIRPGGVE</sequence>
<organism evidence="1">
    <name type="scientific">Fusarium acuminatum CS5907</name>
    <dbReference type="NCBI Taxonomy" id="1318461"/>
    <lineage>
        <taxon>Eukaryota</taxon>
        <taxon>Fungi</taxon>
        <taxon>Dikarya</taxon>
        <taxon>Ascomycota</taxon>
        <taxon>Pezizomycotina</taxon>
        <taxon>Sordariomycetes</taxon>
        <taxon>Hypocreomycetidae</taxon>
        <taxon>Hypocreales</taxon>
        <taxon>Nectriaceae</taxon>
        <taxon>Fusarium</taxon>
        <taxon>Fusarium tricinctum species complex</taxon>
    </lineage>
</organism>
<comment type="caution">
    <text evidence="1">The sequence shown here is derived from an EMBL/GenBank/DDBJ whole genome shotgun (WGS) entry which is preliminary data.</text>
</comment>
<accession>A0A096PFN9</accession>
<name>A0A096PFN9_9HYPO</name>
<proteinExistence type="predicted"/>
<gene>
    <name evidence="1" type="ORF">BN851_0078970</name>
</gene>
<evidence type="ECO:0000313" key="1">
    <source>
        <dbReference type="EMBL" id="CEG03629.1"/>
    </source>
</evidence>
<protein>
    <submittedName>
        <fullName evidence="1">WGS project CBMG000000000 data, contig CS5907-c001549</fullName>
    </submittedName>
</protein>